<reference evidence="2 3" key="1">
    <citation type="submission" date="2020-05" db="EMBL/GenBank/DDBJ databases">
        <title>MicrobeNet Type strains.</title>
        <authorList>
            <person name="Nicholson A.C."/>
        </authorList>
    </citation>
    <scope>NUCLEOTIDE SEQUENCE [LARGE SCALE GENOMIC DNA]</scope>
    <source>
        <strain evidence="2 3">JCM 3224</strain>
    </source>
</reference>
<dbReference type="EMBL" id="JABELX010000012">
    <property type="protein sequence ID" value="NNH73947.1"/>
    <property type="molecule type" value="Genomic_DNA"/>
</dbReference>
<keyword evidence="3" id="KW-1185">Reference proteome</keyword>
<evidence type="ECO:0000259" key="1">
    <source>
        <dbReference type="Pfam" id="PF21806"/>
    </source>
</evidence>
<feature type="domain" description="DUF6879" evidence="1">
    <location>
        <begin position="3"/>
        <end position="162"/>
    </location>
</feature>
<dbReference type="AlphaFoldDB" id="A0A849CCW1"/>
<name>A0A849CCW1_9NOCA</name>
<sequence length="168" mass="19510">MEPFFDPCQREAFHLEVLDTYETPEESEPFQRYLAGQPDDYSWMQDWLDLVRSMTVRGVQVRRARVITVPHTDYTRFALKVAIDCNAVAGEEIKYLPRHLIDADLLTTDDWWLMDDKTVAFTVFEPTGQFVGGAVTTDPRIASYIREVRDRVWERAIPLADYGSQNSK</sequence>
<gene>
    <name evidence="2" type="ORF">HLB23_29530</name>
</gene>
<proteinExistence type="predicted"/>
<dbReference type="InterPro" id="IPR049244">
    <property type="entry name" value="DUF6879"/>
</dbReference>
<accession>A0A849CCW1</accession>
<dbReference type="Proteomes" id="UP000586827">
    <property type="component" value="Unassembled WGS sequence"/>
</dbReference>
<evidence type="ECO:0000313" key="2">
    <source>
        <dbReference type="EMBL" id="NNH73947.1"/>
    </source>
</evidence>
<evidence type="ECO:0000313" key="3">
    <source>
        <dbReference type="Proteomes" id="UP000586827"/>
    </source>
</evidence>
<protein>
    <recommendedName>
        <fullName evidence="1">DUF6879 domain-containing protein</fullName>
    </recommendedName>
</protein>
<dbReference type="Pfam" id="PF21806">
    <property type="entry name" value="DUF6879"/>
    <property type="match status" value="1"/>
</dbReference>
<organism evidence="2 3">
    <name type="scientific">Nocardia uniformis</name>
    <dbReference type="NCBI Taxonomy" id="53432"/>
    <lineage>
        <taxon>Bacteria</taxon>
        <taxon>Bacillati</taxon>
        <taxon>Actinomycetota</taxon>
        <taxon>Actinomycetes</taxon>
        <taxon>Mycobacteriales</taxon>
        <taxon>Nocardiaceae</taxon>
        <taxon>Nocardia</taxon>
    </lineage>
</organism>
<comment type="caution">
    <text evidence="2">The sequence shown here is derived from an EMBL/GenBank/DDBJ whole genome shotgun (WGS) entry which is preliminary data.</text>
</comment>